<name>A0A9D2MW32_9FIRM</name>
<organism evidence="2 3">
    <name type="scientific">Candidatus Acutalibacter pullicola</name>
    <dbReference type="NCBI Taxonomy" id="2838417"/>
    <lineage>
        <taxon>Bacteria</taxon>
        <taxon>Bacillati</taxon>
        <taxon>Bacillota</taxon>
        <taxon>Clostridia</taxon>
        <taxon>Eubacteriales</taxon>
        <taxon>Acutalibacteraceae</taxon>
        <taxon>Acutalibacter</taxon>
    </lineage>
</organism>
<dbReference type="PANTHER" id="PTHR10285">
    <property type="entry name" value="URIDINE KINASE"/>
    <property type="match status" value="1"/>
</dbReference>
<sequence>MSNFASGYVKYINHLEQINDAAVRDPQRMIREVEDAYHDHLENIARNITTHHRGVRVIMLAGPSSSGKTTTAHLLRDYLTSFGANCVMVSLDDFYLGTGRAPQLPDGKFDYESVDALDVEAVKTCLLHIITTGRFSVPRYSFPLGRPDGEPRQYAIGPEDMVIVEGIHGLNPVFTRELPAGSCVKLYVSVKQQIKAANGEVISPMDLRLVRRIVRDLKFRDTTPEGTIAMWPQVVKGEDRYIRPYRLTADYTVNSIHIYEPCVMRGETIPLLREIAPDSPYYKKARDLESRLMRFEPIDPALVPENSMLREFLGPVKTTAGAGEKK</sequence>
<reference evidence="2" key="1">
    <citation type="journal article" date="2021" name="PeerJ">
        <title>Extensive microbial diversity within the chicken gut microbiome revealed by metagenomics and culture.</title>
        <authorList>
            <person name="Gilroy R."/>
            <person name="Ravi A."/>
            <person name="Getino M."/>
            <person name="Pursley I."/>
            <person name="Horton D.L."/>
            <person name="Alikhan N.F."/>
            <person name="Baker D."/>
            <person name="Gharbi K."/>
            <person name="Hall N."/>
            <person name="Watson M."/>
            <person name="Adriaenssens E.M."/>
            <person name="Foster-Nyarko E."/>
            <person name="Jarju S."/>
            <person name="Secka A."/>
            <person name="Antonio M."/>
            <person name="Oren A."/>
            <person name="Chaudhuri R.R."/>
            <person name="La Ragione R."/>
            <person name="Hildebrand F."/>
            <person name="Pallen M.J."/>
        </authorList>
    </citation>
    <scope>NUCLEOTIDE SEQUENCE</scope>
    <source>
        <strain evidence="2">CHK185-1770</strain>
    </source>
</reference>
<evidence type="ECO:0000313" key="3">
    <source>
        <dbReference type="Proteomes" id="UP000826793"/>
    </source>
</evidence>
<keyword evidence="2" id="KW-0418">Kinase</keyword>
<dbReference type="InterPro" id="IPR027417">
    <property type="entry name" value="P-loop_NTPase"/>
</dbReference>
<evidence type="ECO:0000313" key="2">
    <source>
        <dbReference type="EMBL" id="HJB98304.1"/>
    </source>
</evidence>
<dbReference type="InterPro" id="IPR006083">
    <property type="entry name" value="PRK/URK"/>
</dbReference>
<feature type="domain" description="Phosphoribulokinase/uridine kinase" evidence="1">
    <location>
        <begin position="57"/>
        <end position="255"/>
    </location>
</feature>
<dbReference type="Pfam" id="PF00485">
    <property type="entry name" value="PRK"/>
    <property type="match status" value="1"/>
</dbReference>
<comment type="caution">
    <text evidence="2">The sequence shown here is derived from an EMBL/GenBank/DDBJ whole genome shotgun (WGS) entry which is preliminary data.</text>
</comment>
<keyword evidence="2" id="KW-0808">Transferase</keyword>
<dbReference type="EMBL" id="DWXG01000052">
    <property type="protein sequence ID" value="HJB98304.1"/>
    <property type="molecule type" value="Genomic_DNA"/>
</dbReference>
<proteinExistence type="predicted"/>
<dbReference type="SUPFAM" id="SSF52540">
    <property type="entry name" value="P-loop containing nucleoside triphosphate hydrolases"/>
    <property type="match status" value="1"/>
</dbReference>
<accession>A0A9D2MW32</accession>
<protein>
    <submittedName>
        <fullName evidence="2">Nucleoside kinase</fullName>
    </submittedName>
</protein>
<dbReference type="GO" id="GO:0016301">
    <property type="term" value="F:kinase activity"/>
    <property type="evidence" value="ECO:0007669"/>
    <property type="project" value="UniProtKB-KW"/>
</dbReference>
<evidence type="ECO:0000259" key="1">
    <source>
        <dbReference type="Pfam" id="PF00485"/>
    </source>
</evidence>
<dbReference type="Proteomes" id="UP000826793">
    <property type="component" value="Unassembled WGS sequence"/>
</dbReference>
<reference evidence="2" key="2">
    <citation type="submission" date="2021-04" db="EMBL/GenBank/DDBJ databases">
        <authorList>
            <person name="Gilroy R."/>
        </authorList>
    </citation>
    <scope>NUCLEOTIDE SEQUENCE</scope>
    <source>
        <strain evidence="2">CHK185-1770</strain>
    </source>
</reference>
<gene>
    <name evidence="2" type="ORF">H9710_06965</name>
</gene>
<dbReference type="Gene3D" id="3.40.50.300">
    <property type="entry name" value="P-loop containing nucleotide triphosphate hydrolases"/>
    <property type="match status" value="1"/>
</dbReference>
<dbReference type="AlphaFoldDB" id="A0A9D2MW32"/>
<dbReference type="GO" id="GO:0005524">
    <property type="term" value="F:ATP binding"/>
    <property type="evidence" value="ECO:0007669"/>
    <property type="project" value="InterPro"/>
</dbReference>